<dbReference type="Gene3D" id="3.30.1490.120">
    <property type="entry name" value="RNA polymerase Rpb7-like, N-terminal domain"/>
    <property type="match status" value="1"/>
</dbReference>
<keyword evidence="4 6" id="KW-0804">Transcription</keyword>
<feature type="region of interest" description="Disordered" evidence="7">
    <location>
        <begin position="156"/>
        <end position="193"/>
    </location>
</feature>
<evidence type="ECO:0000256" key="1">
    <source>
        <dbReference type="ARBA" id="ARBA00004123"/>
    </source>
</evidence>
<dbReference type="CDD" id="cd04330">
    <property type="entry name" value="RNAP_III_Rpc25_N"/>
    <property type="match status" value="1"/>
</dbReference>
<evidence type="ECO:0000259" key="8">
    <source>
        <dbReference type="Pfam" id="PF03876"/>
    </source>
</evidence>
<dbReference type="InterPro" id="IPR012340">
    <property type="entry name" value="NA-bd_OB-fold"/>
</dbReference>
<dbReference type="InterPro" id="IPR036898">
    <property type="entry name" value="RNA_pol_Rpb7-like_N_sf"/>
</dbReference>
<dbReference type="OrthoDB" id="10256606at2759"/>
<keyword evidence="5 6" id="KW-0539">Nucleus</keyword>
<dbReference type="Pfam" id="PF03876">
    <property type="entry name" value="SHS2_Rpb7-N"/>
    <property type="match status" value="1"/>
</dbReference>
<dbReference type="InterPro" id="IPR005576">
    <property type="entry name" value="Rpb7-like_N"/>
</dbReference>
<dbReference type="InterPro" id="IPR013238">
    <property type="entry name" value="RNA_pol_III_Rbc25"/>
</dbReference>
<dbReference type="SUPFAM" id="SSF50249">
    <property type="entry name" value="Nucleic acid-binding proteins"/>
    <property type="match status" value="1"/>
</dbReference>
<name>A0A8H7ADV3_9EURO</name>
<keyword evidence="11" id="KW-1185">Reference proteome</keyword>
<dbReference type="GO" id="GO:0055029">
    <property type="term" value="C:nuclear DNA-directed RNA polymerase complex"/>
    <property type="evidence" value="ECO:0007669"/>
    <property type="project" value="UniProtKB-ARBA"/>
</dbReference>
<evidence type="ECO:0000256" key="3">
    <source>
        <dbReference type="ARBA" id="ARBA00022478"/>
    </source>
</evidence>
<proteinExistence type="inferred from homology"/>
<dbReference type="GO" id="GO:0003899">
    <property type="term" value="F:DNA-directed RNA polymerase activity"/>
    <property type="evidence" value="ECO:0007669"/>
    <property type="project" value="InterPro"/>
</dbReference>
<evidence type="ECO:0000256" key="7">
    <source>
        <dbReference type="SAM" id="MobiDB-lite"/>
    </source>
</evidence>
<evidence type="ECO:0000256" key="4">
    <source>
        <dbReference type="ARBA" id="ARBA00023163"/>
    </source>
</evidence>
<feature type="compositionally biased region" description="Basic and acidic residues" evidence="7">
    <location>
        <begin position="170"/>
        <end position="180"/>
    </location>
</feature>
<evidence type="ECO:0000256" key="6">
    <source>
        <dbReference type="RuleBase" id="RU369086"/>
    </source>
</evidence>
<comment type="function">
    <text evidence="6">DNA-dependent RNA polymerase which catalyzes the transcription of DNA into RNA using the four ribonucleoside triphosphates as substrates.</text>
</comment>
<comment type="caution">
    <text evidence="10">The sequence shown here is derived from an EMBL/GenBank/DDBJ whole genome shotgun (WGS) entry which is preliminary data.</text>
</comment>
<keyword evidence="3 6" id="KW-0240">DNA-directed RNA polymerase</keyword>
<dbReference type="PANTHER" id="PTHR12709:SF1">
    <property type="entry name" value="DNA-DIRECTED RNA POLYMERASE III SUBUNIT RPC8"/>
    <property type="match status" value="1"/>
</dbReference>
<dbReference type="FunFam" id="3.30.1490.120:FF:000001">
    <property type="entry name" value="DNA-directed RNA polymerase II subunit RPB7"/>
    <property type="match status" value="1"/>
</dbReference>
<sequence length="226" mass="25480">MFILTTISDLVRIPPHEFYKVSRDEVEDKINEKYSNKVVQKIGLCICMYDLLKVSDGLIGHGDGFVNVNVEFRLIVFRPFKGEIITGRISSCTEHGIRVSVNFFSDIHVPTSLLFEGSEFIANEQTYAWRPPDAPAESTCYFDVGELVRLRVESEEWHDHAPTGPTQSQKAKERLQQQRDLHRRSGGGQNGDVEISAEMAEEADRRAPYVVIGSMCADGLGGVSWW</sequence>
<feature type="domain" description="RNA polymerase Rpb7-like N-terminal" evidence="8">
    <location>
        <begin position="8"/>
        <end position="64"/>
    </location>
</feature>
<dbReference type="InterPro" id="IPR004519">
    <property type="entry name" value="RNAP_E/RPC8"/>
</dbReference>
<gene>
    <name evidence="10" type="ORF">GJ744_003750</name>
</gene>
<dbReference type="GO" id="GO:0003677">
    <property type="term" value="F:DNA binding"/>
    <property type="evidence" value="ECO:0007669"/>
    <property type="project" value="InterPro"/>
</dbReference>
<dbReference type="Proteomes" id="UP000606974">
    <property type="component" value="Unassembled WGS sequence"/>
</dbReference>
<dbReference type="GO" id="GO:0006384">
    <property type="term" value="P:transcription initiation at RNA polymerase III promoter"/>
    <property type="evidence" value="ECO:0007669"/>
    <property type="project" value="TreeGrafter"/>
</dbReference>
<reference evidence="10" key="1">
    <citation type="submission" date="2020-02" db="EMBL/GenBank/DDBJ databases">
        <authorList>
            <person name="Palmer J.M."/>
        </authorList>
    </citation>
    <scope>NUCLEOTIDE SEQUENCE</scope>
    <source>
        <strain evidence="10">EPUS1.4</strain>
        <tissue evidence="10">Thallus</tissue>
    </source>
</reference>
<dbReference type="SUPFAM" id="SSF88798">
    <property type="entry name" value="N-terminal, heterodimerisation domain of RBP7 (RpoE)"/>
    <property type="match status" value="1"/>
</dbReference>
<comment type="similarity">
    <text evidence="2">Belongs to the eukaryotic RPB7/RPC8 RNA polymerase subunit family.</text>
</comment>
<dbReference type="Pfam" id="PF08292">
    <property type="entry name" value="RNA_pol_Rbc25"/>
    <property type="match status" value="1"/>
</dbReference>
<evidence type="ECO:0000256" key="5">
    <source>
        <dbReference type="ARBA" id="ARBA00023242"/>
    </source>
</evidence>
<dbReference type="AlphaFoldDB" id="A0A8H7ADV3"/>
<dbReference type="EMBL" id="JAACFV010000179">
    <property type="protein sequence ID" value="KAF7503420.1"/>
    <property type="molecule type" value="Genomic_DNA"/>
</dbReference>
<feature type="domain" description="RNA polymerase III subunit Rpc25" evidence="9">
    <location>
        <begin position="83"/>
        <end position="226"/>
    </location>
</feature>
<organism evidence="10 11">
    <name type="scientific">Endocarpon pusillum</name>
    <dbReference type="NCBI Taxonomy" id="364733"/>
    <lineage>
        <taxon>Eukaryota</taxon>
        <taxon>Fungi</taxon>
        <taxon>Dikarya</taxon>
        <taxon>Ascomycota</taxon>
        <taxon>Pezizomycotina</taxon>
        <taxon>Eurotiomycetes</taxon>
        <taxon>Chaetothyriomycetidae</taxon>
        <taxon>Verrucariales</taxon>
        <taxon>Verrucariaceae</taxon>
        <taxon>Endocarpon</taxon>
    </lineage>
</organism>
<protein>
    <recommendedName>
        <fullName evidence="6">DNA-directed RNA polymerase subunit</fullName>
    </recommendedName>
</protein>
<dbReference type="InterPro" id="IPR045113">
    <property type="entry name" value="Rpb7-like"/>
</dbReference>
<evidence type="ECO:0000259" key="9">
    <source>
        <dbReference type="Pfam" id="PF08292"/>
    </source>
</evidence>
<dbReference type="NCBIfam" id="TIGR00448">
    <property type="entry name" value="rpoE"/>
    <property type="match status" value="1"/>
</dbReference>
<dbReference type="PANTHER" id="PTHR12709">
    <property type="entry name" value="DNA-DIRECTED RNA POLYMERASE II, III"/>
    <property type="match status" value="1"/>
</dbReference>
<evidence type="ECO:0000313" key="10">
    <source>
        <dbReference type="EMBL" id="KAF7503420.1"/>
    </source>
</evidence>
<dbReference type="Gene3D" id="2.40.50.140">
    <property type="entry name" value="Nucleic acid-binding proteins"/>
    <property type="match status" value="1"/>
</dbReference>
<accession>A0A8H7ADV3</accession>
<evidence type="ECO:0000256" key="2">
    <source>
        <dbReference type="ARBA" id="ARBA00009307"/>
    </source>
</evidence>
<comment type="subcellular location">
    <subcellularLocation>
        <location evidence="1 6">Nucleus</location>
    </subcellularLocation>
</comment>
<evidence type="ECO:0000313" key="11">
    <source>
        <dbReference type="Proteomes" id="UP000606974"/>
    </source>
</evidence>
<dbReference type="GO" id="GO:0005666">
    <property type="term" value="C:RNA polymerase III complex"/>
    <property type="evidence" value="ECO:0007669"/>
    <property type="project" value="TreeGrafter"/>
</dbReference>